<name>A0A930LC62_9MICC</name>
<keyword evidence="1" id="KW-1133">Transmembrane helix</keyword>
<reference evidence="2" key="1">
    <citation type="submission" date="2020-04" db="EMBL/GenBank/DDBJ databases">
        <title>Deep metagenomics examines the oral microbiome during advanced dental caries in children, revealing novel taxa and co-occurrences with host molecules.</title>
        <authorList>
            <person name="Baker J.L."/>
            <person name="Morton J.T."/>
            <person name="Dinis M."/>
            <person name="Alvarez R."/>
            <person name="Tran N.C."/>
            <person name="Knight R."/>
            <person name="Edlund A."/>
        </authorList>
    </citation>
    <scope>NUCLEOTIDE SEQUENCE</scope>
    <source>
        <strain evidence="2">JCVI_44_bin.2</strain>
    </source>
</reference>
<proteinExistence type="predicted"/>
<organism evidence="2 3">
    <name type="scientific">Rothia mucilaginosa</name>
    <dbReference type="NCBI Taxonomy" id="43675"/>
    <lineage>
        <taxon>Bacteria</taxon>
        <taxon>Bacillati</taxon>
        <taxon>Actinomycetota</taxon>
        <taxon>Actinomycetes</taxon>
        <taxon>Micrococcales</taxon>
        <taxon>Micrococcaceae</taxon>
        <taxon>Rothia</taxon>
    </lineage>
</organism>
<evidence type="ECO:0000313" key="3">
    <source>
        <dbReference type="Proteomes" id="UP000756427"/>
    </source>
</evidence>
<keyword evidence="1" id="KW-0472">Membrane</keyword>
<evidence type="ECO:0000256" key="1">
    <source>
        <dbReference type="SAM" id="Phobius"/>
    </source>
</evidence>
<keyword evidence="1" id="KW-0812">Transmembrane</keyword>
<accession>A0A930LC62</accession>
<dbReference type="RefSeq" id="WP_303976265.1">
    <property type="nucleotide sequence ID" value="NZ_JABZXR010000050.1"/>
</dbReference>
<gene>
    <name evidence="2" type="ORF">HXO64_08240</name>
</gene>
<evidence type="ECO:0000313" key="2">
    <source>
        <dbReference type="EMBL" id="MBF1664518.1"/>
    </source>
</evidence>
<comment type="caution">
    <text evidence="2">The sequence shown here is derived from an EMBL/GenBank/DDBJ whole genome shotgun (WGS) entry which is preliminary data.</text>
</comment>
<dbReference type="EMBL" id="JABZXR010000050">
    <property type="protein sequence ID" value="MBF1664518.1"/>
    <property type="molecule type" value="Genomic_DNA"/>
</dbReference>
<dbReference type="Proteomes" id="UP000756427">
    <property type="component" value="Unassembled WGS sequence"/>
</dbReference>
<sequence length="152" mass="17926">MYKPEISKNHAAPHDLIERWNKACDETYIMSGRDKFRMTHRAAEALAQWYETQFRENRTFKYEERMRYWRMVAAKELDKTAGQSTNGVFHTHPAWLSRRDEYTMCLRRSPNLKEKLKGFLTLTYGQQVFFGLTGGALLALSPIIMLFIINPQ</sequence>
<protein>
    <submittedName>
        <fullName evidence="2">Uncharacterized protein</fullName>
    </submittedName>
</protein>
<feature type="transmembrane region" description="Helical" evidence="1">
    <location>
        <begin position="128"/>
        <end position="149"/>
    </location>
</feature>
<dbReference type="AlphaFoldDB" id="A0A930LC62"/>